<feature type="active site" evidence="5">
    <location>
        <position position="312"/>
    </location>
</feature>
<dbReference type="Gene3D" id="3.90.70.10">
    <property type="entry name" value="Cysteine proteinases"/>
    <property type="match status" value="1"/>
</dbReference>
<keyword evidence="3 5" id="KW-0378">Hydrolase</keyword>
<evidence type="ECO:0000256" key="4">
    <source>
        <dbReference type="ARBA" id="ARBA00022807"/>
    </source>
</evidence>
<dbReference type="SUPFAM" id="SSF54001">
    <property type="entry name" value="Cysteine proteinases"/>
    <property type="match status" value="1"/>
</dbReference>
<dbReference type="STRING" id="1212489.Ldro_2423"/>
<name>A0A0W0SRR3_9GAMM</name>
<dbReference type="InterPro" id="IPR001300">
    <property type="entry name" value="Peptidase_C2_calpain_cat"/>
</dbReference>
<comment type="caution">
    <text evidence="7">The sequence shown here is derived from an EMBL/GenBank/DDBJ whole genome shotgun (WGS) entry which is preliminary data.</text>
</comment>
<feature type="domain" description="Calpain catalytic" evidence="6">
    <location>
        <begin position="1"/>
        <end position="390"/>
    </location>
</feature>
<dbReference type="GO" id="GO:0004198">
    <property type="term" value="F:calcium-dependent cysteine-type endopeptidase activity"/>
    <property type="evidence" value="ECO:0007669"/>
    <property type="project" value="InterPro"/>
</dbReference>
<accession>A0A0W0SRR3</accession>
<evidence type="ECO:0000313" key="8">
    <source>
        <dbReference type="Proteomes" id="UP000054736"/>
    </source>
</evidence>
<dbReference type="PROSITE" id="PS50203">
    <property type="entry name" value="CALPAIN_CAT"/>
    <property type="match status" value="1"/>
</dbReference>
<dbReference type="RefSeq" id="WP_058496676.1">
    <property type="nucleotide sequence ID" value="NZ_CAAAIU010000001.1"/>
</dbReference>
<dbReference type="PANTHER" id="PTHR10183:SF379">
    <property type="entry name" value="CALPAIN-5"/>
    <property type="match status" value="1"/>
</dbReference>
<evidence type="ECO:0000256" key="3">
    <source>
        <dbReference type="ARBA" id="ARBA00022801"/>
    </source>
</evidence>
<evidence type="ECO:0000256" key="1">
    <source>
        <dbReference type="ARBA" id="ARBA00007623"/>
    </source>
</evidence>
<protein>
    <submittedName>
        <fullName evidence="7">Coiled-coil protein</fullName>
    </submittedName>
</protein>
<dbReference type="InterPro" id="IPR038765">
    <property type="entry name" value="Papain-like_cys_pep_sf"/>
</dbReference>
<dbReference type="AlphaFoldDB" id="A0A0W0SRR3"/>
<keyword evidence="4 5" id="KW-0788">Thiol protease</keyword>
<dbReference type="Proteomes" id="UP000054736">
    <property type="component" value="Unassembled WGS sequence"/>
</dbReference>
<dbReference type="GO" id="GO:0006508">
    <property type="term" value="P:proteolysis"/>
    <property type="evidence" value="ECO:0007669"/>
    <property type="project" value="UniProtKB-KW"/>
</dbReference>
<reference evidence="7 8" key="1">
    <citation type="submission" date="2015-11" db="EMBL/GenBank/DDBJ databases">
        <title>Genomic analysis of 38 Legionella species identifies large and diverse effector repertoires.</title>
        <authorList>
            <person name="Burstein D."/>
            <person name="Amaro F."/>
            <person name="Zusman T."/>
            <person name="Lifshitz Z."/>
            <person name="Cohen O."/>
            <person name="Gilbert J.A."/>
            <person name="Pupko T."/>
            <person name="Shuman H.A."/>
            <person name="Segal G."/>
        </authorList>
    </citation>
    <scope>NUCLEOTIDE SEQUENCE [LARGE SCALE GENOMIC DNA]</scope>
    <source>
        <strain evidence="7 8">ATCC 700990</strain>
    </source>
</reference>
<feature type="active site" evidence="5">
    <location>
        <position position="49"/>
    </location>
</feature>
<sequence length="415" mass="47129">MMPYSILDAPNPKGGRFFFSISHAKTIESIYPSRLTVDQVKQGGNTGNCYLLSVINAILTLPGGENYIRQLLIEKSDKIHVHFFKDDKPIWIAIEKSLPTNWGLLSSGALWVRFFEKAYVALMSGDYDKTLKSGDARTALRTFLGGFDNYIAPSVQSRTTLEELYNKKIYGCSGEDIYSFIFLLKPYDKLATQVMLIKYIFLEDKCLLKEWWDWVAKDPESWKKLLAGKDILFEEEVLNFIDCQQKKSKDAPVEAILAVKQWLLKNELLPGATHYCKDELALYTTLVETHRAQQPIIASPKAKPPEGLIAQHSYAVLGFTESKITHRKFVILRNPYAEDRLITQFFLPGGRQAKEVVDSKGNVSLVLSTTSHSTFKMELRDFSHAFAYIDSGNSLNKIKIEQLEESPQTRSTTLT</sequence>
<evidence type="ECO:0000256" key="2">
    <source>
        <dbReference type="ARBA" id="ARBA00022670"/>
    </source>
</evidence>
<evidence type="ECO:0000313" key="7">
    <source>
        <dbReference type="EMBL" id="KTC86098.1"/>
    </source>
</evidence>
<dbReference type="InterPro" id="IPR022684">
    <property type="entry name" value="Calpain_cysteine_protease"/>
</dbReference>
<dbReference type="Pfam" id="PF00648">
    <property type="entry name" value="Peptidase_C2"/>
    <property type="match status" value="1"/>
</dbReference>
<keyword evidence="8" id="KW-1185">Reference proteome</keyword>
<dbReference type="EMBL" id="LNXY01000027">
    <property type="protein sequence ID" value="KTC86098.1"/>
    <property type="molecule type" value="Genomic_DNA"/>
</dbReference>
<gene>
    <name evidence="7" type="ORF">Ldro_2423</name>
</gene>
<evidence type="ECO:0000256" key="5">
    <source>
        <dbReference type="PROSITE-ProRule" id="PRU00239"/>
    </source>
</evidence>
<organism evidence="7 8">
    <name type="scientific">Legionella drozanskii LLAP-1</name>
    <dbReference type="NCBI Taxonomy" id="1212489"/>
    <lineage>
        <taxon>Bacteria</taxon>
        <taxon>Pseudomonadati</taxon>
        <taxon>Pseudomonadota</taxon>
        <taxon>Gammaproteobacteria</taxon>
        <taxon>Legionellales</taxon>
        <taxon>Legionellaceae</taxon>
        <taxon>Legionella</taxon>
    </lineage>
</organism>
<dbReference type="PANTHER" id="PTHR10183">
    <property type="entry name" value="CALPAIN"/>
    <property type="match status" value="1"/>
</dbReference>
<feature type="active site" evidence="5">
    <location>
        <position position="334"/>
    </location>
</feature>
<dbReference type="OrthoDB" id="5647824at2"/>
<evidence type="ECO:0000259" key="6">
    <source>
        <dbReference type="PROSITE" id="PS50203"/>
    </source>
</evidence>
<keyword evidence="2 5" id="KW-0645">Protease</keyword>
<dbReference type="PATRIC" id="fig|1212489.4.peg.2554"/>
<proteinExistence type="inferred from homology"/>
<comment type="similarity">
    <text evidence="1">Belongs to the peptidase C2 family.</text>
</comment>